<name>A0AAU7Y8C8_9PSED</name>
<dbReference type="RefSeq" id="WP_350448275.1">
    <property type="nucleotide sequence ID" value="NZ_CP158373.1"/>
</dbReference>
<gene>
    <name evidence="1" type="ORF">ABS648_11560</name>
</gene>
<sequence>MEYCSRCVYPRASVNLMLDEQGVCSACQVAEQFAQLPESFWDERRKRFERVLEETGAGKRNDNYDCIIPVSGGKDSYYQAHVIAAQYGLKPLLVTYHGNNYLPEGDYNRDRMRHVFDADHMVFGPSVEVLKRLNRLCFRKMGDMNWHAHCGIMTYPIQVAVKFDIPLIIWGETAWDISGMFDPDDYVEFSARVRHEHALRGFEWHDMLDDPAEPLREKDLLWARYPSDAEILKSNVRGIYIGNFFPWDANQHTRLVQENYGWKMADKPFERTYRQMSNLDDRYENGVHDLLKFIKFGYGRASDHASKDIRAGYMTREEGVEIVRKMDHVVSSDLQHWLDYVGLTEREFWEVADTFRSPRVWWIEDGQWWKDNIWGEASAYGPVHLPEDQQQKYRRAN</sequence>
<accession>A0AAU7Y8C8</accession>
<dbReference type="EMBL" id="CP158373">
    <property type="protein sequence ID" value="XBY66364.1"/>
    <property type="molecule type" value="Genomic_DNA"/>
</dbReference>
<dbReference type="AlphaFoldDB" id="A0AAU7Y8C8"/>
<dbReference type="NCBIfam" id="TIGR03573">
    <property type="entry name" value="WbuX"/>
    <property type="match status" value="1"/>
</dbReference>
<protein>
    <submittedName>
        <fullName evidence="1">N-acetyl sugar amidotransferase</fullName>
    </submittedName>
</protein>
<proteinExistence type="predicted"/>
<organism evidence="1">
    <name type="scientific">Pseudomonas solani</name>
    <dbReference type="NCBI Taxonomy" id="2731552"/>
    <lineage>
        <taxon>Bacteria</taxon>
        <taxon>Pseudomonadati</taxon>
        <taxon>Pseudomonadota</taxon>
        <taxon>Gammaproteobacteria</taxon>
        <taxon>Pseudomonadales</taxon>
        <taxon>Pseudomonadaceae</taxon>
        <taxon>Pseudomonas</taxon>
    </lineage>
</organism>
<reference evidence="1" key="1">
    <citation type="submission" date="2023-08" db="EMBL/GenBank/DDBJ databases">
        <title>Increased levels of nutrients transform a symbiont into a lethal pathobiont.</title>
        <authorList>
            <person name="Lachnit T."/>
            <person name="Ulrich L."/>
            <person name="Willmer F.M."/>
            <person name="Hasenbein T."/>
            <person name="Steiner L.X."/>
            <person name="Wolters M."/>
            <person name="Herbst E.M."/>
            <person name="Deines P."/>
        </authorList>
    </citation>
    <scope>NUCLEOTIDE SEQUENCE</scope>
    <source>
        <strain evidence="1">T3</strain>
    </source>
</reference>
<evidence type="ECO:0000313" key="1">
    <source>
        <dbReference type="EMBL" id="XBY66364.1"/>
    </source>
</evidence>
<dbReference type="SUPFAM" id="SSF52402">
    <property type="entry name" value="Adenine nucleotide alpha hydrolases-like"/>
    <property type="match status" value="1"/>
</dbReference>
<dbReference type="InterPro" id="IPR020022">
    <property type="entry name" value="N-acetyl_sugar_amidoTrfase"/>
</dbReference>